<dbReference type="AlphaFoldDB" id="A0A0D2AFT7"/>
<feature type="transmembrane region" description="Helical" evidence="6">
    <location>
        <begin position="441"/>
        <end position="460"/>
    </location>
</feature>
<dbReference type="InterPro" id="IPR011701">
    <property type="entry name" value="MFS"/>
</dbReference>
<feature type="transmembrane region" description="Helical" evidence="6">
    <location>
        <begin position="374"/>
        <end position="393"/>
    </location>
</feature>
<dbReference type="OrthoDB" id="194139at2759"/>
<dbReference type="PANTHER" id="PTHR23507:SF8">
    <property type="entry name" value="MFS GENERAL SUBSTRATE TRANSPORTER"/>
    <property type="match status" value="1"/>
</dbReference>
<feature type="transmembrane region" description="Helical" evidence="6">
    <location>
        <begin position="123"/>
        <end position="141"/>
    </location>
</feature>
<dbReference type="VEuPathDB" id="FungiDB:PV09_03038"/>
<name>A0A0D2AFT7_9PEZI</name>
<evidence type="ECO:0000256" key="3">
    <source>
        <dbReference type="ARBA" id="ARBA00022989"/>
    </source>
</evidence>
<evidence type="ECO:0000313" key="7">
    <source>
        <dbReference type="EMBL" id="KIW05833.1"/>
    </source>
</evidence>
<feature type="transmembrane region" description="Helical" evidence="6">
    <location>
        <begin position="153"/>
        <end position="179"/>
    </location>
</feature>
<dbReference type="GO" id="GO:0016020">
    <property type="term" value="C:membrane"/>
    <property type="evidence" value="ECO:0007669"/>
    <property type="project" value="UniProtKB-SubCell"/>
</dbReference>
<dbReference type="PANTHER" id="PTHR23507">
    <property type="entry name" value="ZGC:174356"/>
    <property type="match status" value="1"/>
</dbReference>
<accession>A0A0D2AFT7</accession>
<feature type="transmembrane region" description="Helical" evidence="6">
    <location>
        <begin position="218"/>
        <end position="239"/>
    </location>
</feature>
<evidence type="ECO:0008006" key="9">
    <source>
        <dbReference type="Google" id="ProtNLM"/>
    </source>
</evidence>
<proteinExistence type="predicted"/>
<dbReference type="EMBL" id="KN847536">
    <property type="protein sequence ID" value="KIW05833.1"/>
    <property type="molecule type" value="Genomic_DNA"/>
</dbReference>
<keyword evidence="3 6" id="KW-1133">Transmembrane helix</keyword>
<keyword evidence="8" id="KW-1185">Reference proteome</keyword>
<evidence type="ECO:0000256" key="5">
    <source>
        <dbReference type="SAM" id="MobiDB-lite"/>
    </source>
</evidence>
<dbReference type="Gene3D" id="1.20.1250.20">
    <property type="entry name" value="MFS general substrate transporter like domains"/>
    <property type="match status" value="1"/>
</dbReference>
<keyword evidence="2 6" id="KW-0812">Transmembrane</keyword>
<organism evidence="7 8">
    <name type="scientific">Verruconis gallopava</name>
    <dbReference type="NCBI Taxonomy" id="253628"/>
    <lineage>
        <taxon>Eukaryota</taxon>
        <taxon>Fungi</taxon>
        <taxon>Dikarya</taxon>
        <taxon>Ascomycota</taxon>
        <taxon>Pezizomycotina</taxon>
        <taxon>Dothideomycetes</taxon>
        <taxon>Pleosporomycetidae</taxon>
        <taxon>Venturiales</taxon>
        <taxon>Sympoventuriaceae</taxon>
        <taxon>Verruconis</taxon>
    </lineage>
</organism>
<dbReference type="Proteomes" id="UP000053259">
    <property type="component" value="Unassembled WGS sequence"/>
</dbReference>
<keyword evidence="4 6" id="KW-0472">Membrane</keyword>
<evidence type="ECO:0000256" key="4">
    <source>
        <dbReference type="ARBA" id="ARBA00023136"/>
    </source>
</evidence>
<dbReference type="Pfam" id="PF07690">
    <property type="entry name" value="MFS_1"/>
    <property type="match status" value="1"/>
</dbReference>
<feature type="transmembrane region" description="Helical" evidence="6">
    <location>
        <begin position="329"/>
        <end position="353"/>
    </location>
</feature>
<evidence type="ECO:0000256" key="2">
    <source>
        <dbReference type="ARBA" id="ARBA00022692"/>
    </source>
</evidence>
<dbReference type="GO" id="GO:0022857">
    <property type="term" value="F:transmembrane transporter activity"/>
    <property type="evidence" value="ECO:0007669"/>
    <property type="project" value="InterPro"/>
</dbReference>
<dbReference type="InterPro" id="IPR036259">
    <property type="entry name" value="MFS_trans_sf"/>
</dbReference>
<comment type="subcellular location">
    <subcellularLocation>
        <location evidence="1">Membrane</location>
        <topology evidence="1">Multi-pass membrane protein</topology>
    </subcellularLocation>
</comment>
<feature type="transmembrane region" description="Helical" evidence="6">
    <location>
        <begin position="26"/>
        <end position="46"/>
    </location>
</feature>
<evidence type="ECO:0000313" key="8">
    <source>
        <dbReference type="Proteomes" id="UP000053259"/>
    </source>
</evidence>
<feature type="transmembrane region" description="Helical" evidence="6">
    <location>
        <begin position="399"/>
        <end position="420"/>
    </location>
</feature>
<gene>
    <name evidence="7" type="ORF">PV09_03038</name>
</gene>
<dbReference type="HOGENOM" id="CLU_013756_1_0_1"/>
<dbReference type="RefSeq" id="XP_016215702.1">
    <property type="nucleotide sequence ID" value="XM_016356179.1"/>
</dbReference>
<reference evidence="7 8" key="1">
    <citation type="submission" date="2015-01" db="EMBL/GenBank/DDBJ databases">
        <title>The Genome Sequence of Ochroconis gallopava CBS43764.</title>
        <authorList>
            <consortium name="The Broad Institute Genomics Platform"/>
            <person name="Cuomo C."/>
            <person name="de Hoog S."/>
            <person name="Gorbushina A."/>
            <person name="Stielow B."/>
            <person name="Teixiera M."/>
            <person name="Abouelleil A."/>
            <person name="Chapman S.B."/>
            <person name="Priest M."/>
            <person name="Young S.K."/>
            <person name="Wortman J."/>
            <person name="Nusbaum C."/>
            <person name="Birren B."/>
        </authorList>
    </citation>
    <scope>NUCLEOTIDE SEQUENCE [LARGE SCALE GENOMIC DNA]</scope>
    <source>
        <strain evidence="7 8">CBS 43764</strain>
    </source>
</reference>
<sequence length="508" mass="55229">MELDGSENDEDATAEQRSNGRLDARLSAFVLLLLLSLQALGLKIMYLPLNRLIEDRFCRDYYTKVNPGVIPVSGSVPEQLCKVDVVQQQLASLFGAIESVHLFIDLVVVLPYGIISDRGHRKLVLILNFFGFIAMYSWLFGMGSFATSVSPTWMLVGPVFSLFGGGECVFMSTISALVTDFANSDIERTNMFAYISSITYVVHLISPSLAALTMSRSLRLPFVLGLVLLIVAIPLITLLPKDSNNVGDDVDSEIEPLLDNGGNEEELPKGNQRSHTRAIHDIRSKVETVWKQVSGRKNFQLLLGVFFVAALASSNSPLFPQYISKRYDWTFASAGYLLSIKAAVNVTLLALIVPTVVQILSKRLEFTSGRINRLGAEIMLAISIAGAVFIALSPGVPCLIFAFFVYALGSALPVFTLSLVKDPSVAGTELQVNAMDYSITMIAKYAGNMVGLPLMTMLWAKGIAYGGPALGSPYFASAILYAFGVWLVAAMSDDRLADSYSDVAALSH</sequence>
<protein>
    <recommendedName>
        <fullName evidence="9">Major facilitator superfamily (MFS) profile domain-containing protein</fullName>
    </recommendedName>
</protein>
<dbReference type="InParanoid" id="A0A0D2AFT7"/>
<feature type="transmembrane region" description="Helical" evidence="6">
    <location>
        <begin position="301"/>
        <end position="323"/>
    </location>
</feature>
<feature type="region of interest" description="Disordered" evidence="5">
    <location>
        <begin position="254"/>
        <end position="274"/>
    </location>
</feature>
<dbReference type="GeneID" id="27311011"/>
<feature type="transmembrane region" description="Helical" evidence="6">
    <location>
        <begin position="472"/>
        <end position="491"/>
    </location>
</feature>
<feature type="transmembrane region" description="Helical" evidence="6">
    <location>
        <begin position="191"/>
        <end position="212"/>
    </location>
</feature>
<evidence type="ECO:0000256" key="6">
    <source>
        <dbReference type="SAM" id="Phobius"/>
    </source>
</evidence>
<dbReference type="SUPFAM" id="SSF103473">
    <property type="entry name" value="MFS general substrate transporter"/>
    <property type="match status" value="1"/>
</dbReference>
<evidence type="ECO:0000256" key="1">
    <source>
        <dbReference type="ARBA" id="ARBA00004141"/>
    </source>
</evidence>